<keyword evidence="3" id="KW-1185">Reference proteome</keyword>
<protein>
    <recommendedName>
        <fullName evidence="1">Fungal-type protein kinase domain-containing protein</fullName>
    </recommendedName>
</protein>
<evidence type="ECO:0000313" key="2">
    <source>
        <dbReference type="EMBL" id="ESK82235.1"/>
    </source>
</evidence>
<gene>
    <name evidence="2" type="ORF">Moror_8724</name>
</gene>
<name>V2WPV1_MONRO</name>
<evidence type="ECO:0000313" key="3">
    <source>
        <dbReference type="Proteomes" id="UP000017559"/>
    </source>
</evidence>
<dbReference type="KEGG" id="mrr:Moror_8724"/>
<proteinExistence type="predicted"/>
<dbReference type="AlphaFoldDB" id="V2WPV1"/>
<dbReference type="HOGENOM" id="CLU_935549_0_0_1"/>
<feature type="domain" description="Fungal-type protein kinase" evidence="1">
    <location>
        <begin position="4"/>
        <end position="238"/>
    </location>
</feature>
<evidence type="ECO:0000259" key="1">
    <source>
        <dbReference type="Pfam" id="PF17667"/>
    </source>
</evidence>
<accession>V2WPV1</accession>
<dbReference type="Pfam" id="PF17667">
    <property type="entry name" value="Pkinase_fungal"/>
    <property type="match status" value="1"/>
</dbReference>
<dbReference type="OrthoDB" id="3260094at2759"/>
<dbReference type="InterPro" id="IPR040976">
    <property type="entry name" value="Pkinase_fungal"/>
</dbReference>
<sequence>MNYEFKKKVNVSEVNKNVEQLLINAARIMYSDPARRFRWSVSVENTSMRFWFMWRSICFVHKPFNFITEQKPLMHFLLATSFASKTDLGYDPTVRRKLIGQGKMKSVVYEYMVYDEEKGREVWYRTVDAVLSNYRANQVLGRAIRVWKVRELDDKGKPFGPTYVLKDYWITLNSMTEGQIQSNILEAAGRVQSNQDFRKYFMTILHDTIVQIDGKEDTTELHLGAMVDLDSPEYSLKQVELKLPTHTHIGSTHLESTGGSGMTNADALFDPLFMQTDTEEIAERRSRVYEPRKHVGRM</sequence>
<comment type="caution">
    <text evidence="2">The sequence shown here is derived from an EMBL/GenBank/DDBJ whole genome shotgun (WGS) entry which is preliminary data.</text>
</comment>
<dbReference type="EMBL" id="AWSO01002015">
    <property type="protein sequence ID" value="ESK82235.1"/>
    <property type="molecule type" value="Genomic_DNA"/>
</dbReference>
<feature type="non-terminal residue" evidence="2">
    <location>
        <position position="298"/>
    </location>
</feature>
<organism evidence="2 3">
    <name type="scientific">Moniliophthora roreri (strain MCA 2997)</name>
    <name type="common">Cocoa frosty pod rot fungus</name>
    <name type="synonym">Crinipellis roreri</name>
    <dbReference type="NCBI Taxonomy" id="1381753"/>
    <lineage>
        <taxon>Eukaryota</taxon>
        <taxon>Fungi</taxon>
        <taxon>Dikarya</taxon>
        <taxon>Basidiomycota</taxon>
        <taxon>Agaricomycotina</taxon>
        <taxon>Agaricomycetes</taxon>
        <taxon>Agaricomycetidae</taxon>
        <taxon>Agaricales</taxon>
        <taxon>Marasmiineae</taxon>
        <taxon>Marasmiaceae</taxon>
        <taxon>Moniliophthora</taxon>
    </lineage>
</organism>
<dbReference type="Proteomes" id="UP000017559">
    <property type="component" value="Unassembled WGS sequence"/>
</dbReference>
<reference evidence="2 3" key="1">
    <citation type="journal article" date="2014" name="BMC Genomics">
        <title>Genome and secretome analysis of the hemibiotrophic fungal pathogen, Moniliophthora roreri, which causes frosty pod rot disease of cacao: mechanisms of the biotrophic and necrotrophic phases.</title>
        <authorList>
            <person name="Meinhardt L.W."/>
            <person name="Costa G.G.L."/>
            <person name="Thomazella D.P.T."/>
            <person name="Teixeira P.J.P.L."/>
            <person name="Carazzolle M.F."/>
            <person name="Schuster S.C."/>
            <person name="Carlson J.E."/>
            <person name="Guiltinan M.J."/>
            <person name="Mieczkowski P."/>
            <person name="Farmer A."/>
            <person name="Ramaraj T."/>
            <person name="Crozier J."/>
            <person name="Davis R.E."/>
            <person name="Shao J."/>
            <person name="Melnick R.L."/>
            <person name="Pereira G.A.G."/>
            <person name="Bailey B.A."/>
        </authorList>
    </citation>
    <scope>NUCLEOTIDE SEQUENCE [LARGE SCALE GENOMIC DNA]</scope>
    <source>
        <strain evidence="2 3">MCA 2997</strain>
    </source>
</reference>